<evidence type="ECO:0000313" key="2">
    <source>
        <dbReference type="EMBL" id="OGX85479.1"/>
    </source>
</evidence>
<comment type="caution">
    <text evidence="2">The sequence shown here is derived from an EMBL/GenBank/DDBJ whole genome shotgun (WGS) entry which is preliminary data.</text>
</comment>
<dbReference type="GO" id="GO:0016811">
    <property type="term" value="F:hydrolase activity, acting on carbon-nitrogen (but not peptide) bonds, in linear amides"/>
    <property type="evidence" value="ECO:0007669"/>
    <property type="project" value="InterPro"/>
</dbReference>
<dbReference type="STRING" id="1908237.BEN47_14830"/>
<protein>
    <submittedName>
        <fullName evidence="2">Acetamidase</fullName>
    </submittedName>
</protein>
<dbReference type="OrthoDB" id="9811740at2"/>
<sequence length="349" mass="36927">MNTRHSARTIGSLLLALCSFATHTARAQHKLVPTPTTVAWGYYDAAAPPVLRIKSGETVNVHTLITSTPARLEGAGVAPAQVEPALRDITTHVTNKGPGGHILTGPIFVEGAEPGDVLEVRIQSIKLAIPYAYNAFGPKSGFIPEDFPYARMKIIPLDAKKMVAHFAPGIDVPLRPFFGSMGVAPPAAAGRLNSAPPGIHGGNLDNKELVAGTTLYLPVHAAGALFFVGDGHAGQGNGEVDITALETSLTGTLQFIVRKDLRLSLPRAETPTAYISMGLNEDLTLAAKDAVREMIAFLVTEKGLTRDDAYMLCSVAADLNTTQVVDGTRGAHIIIPKSIFQKTAKAKTK</sequence>
<organism evidence="2 3">
    <name type="scientific">Hymenobacter lapidarius</name>
    <dbReference type="NCBI Taxonomy" id="1908237"/>
    <lineage>
        <taxon>Bacteria</taxon>
        <taxon>Pseudomonadati</taxon>
        <taxon>Bacteroidota</taxon>
        <taxon>Cytophagia</taxon>
        <taxon>Cytophagales</taxon>
        <taxon>Hymenobacteraceae</taxon>
        <taxon>Hymenobacter</taxon>
    </lineage>
</organism>
<proteinExistence type="predicted"/>
<dbReference type="SUPFAM" id="SSF141130">
    <property type="entry name" value="Acetamidase/Formamidase-like"/>
    <property type="match status" value="1"/>
</dbReference>
<dbReference type="RefSeq" id="WP_070728367.1">
    <property type="nucleotide sequence ID" value="NZ_MDZB01000105.1"/>
</dbReference>
<gene>
    <name evidence="2" type="ORF">BEN47_14830</name>
</gene>
<dbReference type="Pfam" id="PF03069">
    <property type="entry name" value="FmdA_AmdA"/>
    <property type="match status" value="2"/>
</dbReference>
<feature type="signal peptide" evidence="1">
    <location>
        <begin position="1"/>
        <end position="27"/>
    </location>
</feature>
<keyword evidence="1" id="KW-0732">Signal</keyword>
<keyword evidence="3" id="KW-1185">Reference proteome</keyword>
<dbReference type="Gene3D" id="2.60.120.580">
    <property type="entry name" value="Acetamidase/Formamidase-like domains"/>
    <property type="match status" value="2"/>
</dbReference>
<feature type="chain" id="PRO_5009578836" evidence="1">
    <location>
        <begin position="28"/>
        <end position="349"/>
    </location>
</feature>
<reference evidence="2 3" key="1">
    <citation type="submission" date="2016-08" db="EMBL/GenBank/DDBJ databases">
        <title>Hymenobacter coccineus sp. nov., Hymenobacter lapidarius sp. nov. and Hymenobacter glacialis sp. nov., isolated from Antarctic soil.</title>
        <authorList>
            <person name="Sedlacek I."/>
            <person name="Kralova S."/>
            <person name="Kyrova K."/>
            <person name="Maslanova I."/>
            <person name="Stankova E."/>
            <person name="Vrbovska V."/>
            <person name="Nemec M."/>
            <person name="Bartak M."/>
            <person name="Svec P."/>
            <person name="Busse H.-J."/>
            <person name="Pantucek R."/>
        </authorList>
    </citation>
    <scope>NUCLEOTIDE SEQUENCE [LARGE SCALE GENOMIC DNA]</scope>
    <source>
        <strain evidence="2 3">CCM 8643</strain>
    </source>
</reference>
<dbReference type="InterPro" id="IPR004304">
    <property type="entry name" value="FmdA_AmdA"/>
</dbReference>
<dbReference type="EMBL" id="MDZB01000105">
    <property type="protein sequence ID" value="OGX85479.1"/>
    <property type="molecule type" value="Genomic_DNA"/>
</dbReference>
<dbReference type="PANTHER" id="PTHR31891">
    <property type="entry name" value="FORMAMIDASE C869.04-RELATED"/>
    <property type="match status" value="1"/>
</dbReference>
<accession>A0A1G1T3M0</accession>
<name>A0A1G1T3M0_9BACT</name>
<dbReference type="PANTHER" id="PTHR31891:SF1">
    <property type="entry name" value="FORMAMIDASE C869.04-RELATED"/>
    <property type="match status" value="1"/>
</dbReference>
<evidence type="ECO:0000313" key="3">
    <source>
        <dbReference type="Proteomes" id="UP000176294"/>
    </source>
</evidence>
<dbReference type="Proteomes" id="UP000176294">
    <property type="component" value="Unassembled WGS sequence"/>
</dbReference>
<dbReference type="Gene3D" id="3.10.28.20">
    <property type="entry name" value="Acetamidase/Formamidase-like domains"/>
    <property type="match status" value="1"/>
</dbReference>
<evidence type="ECO:0000256" key="1">
    <source>
        <dbReference type="SAM" id="SignalP"/>
    </source>
</evidence>
<dbReference type="AlphaFoldDB" id="A0A1G1T3M0"/>